<evidence type="ECO:0000313" key="12">
    <source>
        <dbReference type="Proteomes" id="UP000321816"/>
    </source>
</evidence>
<evidence type="ECO:0000256" key="7">
    <source>
        <dbReference type="ARBA" id="ARBA00025067"/>
    </source>
</evidence>
<dbReference type="GO" id="GO:0046654">
    <property type="term" value="P:tetrahydrofolate biosynthetic process"/>
    <property type="evidence" value="ECO:0007669"/>
    <property type="project" value="UniProtKB-UniPathway"/>
</dbReference>
<dbReference type="PRINTS" id="PR00070">
    <property type="entry name" value="DHFR"/>
</dbReference>
<dbReference type="EMBL" id="CP144914">
    <property type="protein sequence ID" value="WWD79442.1"/>
    <property type="molecule type" value="Genomic_DNA"/>
</dbReference>
<evidence type="ECO:0000256" key="2">
    <source>
        <dbReference type="ARBA" id="ARBA00009539"/>
    </source>
</evidence>
<evidence type="ECO:0000256" key="8">
    <source>
        <dbReference type="PIRNR" id="PIRNR000194"/>
    </source>
</evidence>
<dbReference type="CDD" id="cd00209">
    <property type="entry name" value="DHFR"/>
    <property type="match status" value="1"/>
</dbReference>
<dbReference type="FunFam" id="3.40.430.10:FF:000001">
    <property type="entry name" value="Dihydrofolate reductase"/>
    <property type="match status" value="1"/>
</dbReference>
<keyword evidence="4 8" id="KW-0554">One-carbon metabolism</keyword>
<dbReference type="Proteomes" id="UP000321816">
    <property type="component" value="Chromosome"/>
</dbReference>
<dbReference type="Gene3D" id="3.40.430.10">
    <property type="entry name" value="Dihydrofolate Reductase, subunit A"/>
    <property type="match status" value="1"/>
</dbReference>
<keyword evidence="12" id="KW-1185">Reference proteome</keyword>
<evidence type="ECO:0000259" key="10">
    <source>
        <dbReference type="PROSITE" id="PS51330"/>
    </source>
</evidence>
<dbReference type="RefSeq" id="WP_147804300.1">
    <property type="nucleotide sequence ID" value="NZ_CP144914.1"/>
</dbReference>
<evidence type="ECO:0000256" key="3">
    <source>
        <dbReference type="ARBA" id="ARBA00012856"/>
    </source>
</evidence>
<dbReference type="GO" id="GO:0070401">
    <property type="term" value="F:NADP+ binding"/>
    <property type="evidence" value="ECO:0007669"/>
    <property type="project" value="UniProtKB-ARBA"/>
</dbReference>
<dbReference type="AlphaFoldDB" id="A0A5C7F2A3"/>
<dbReference type="InterPro" id="IPR024072">
    <property type="entry name" value="DHFR-like_dom_sf"/>
</dbReference>
<protein>
    <recommendedName>
        <fullName evidence="3 8">Dihydrofolate reductase</fullName>
        <ecNumber evidence="3 8">1.5.1.3</ecNumber>
    </recommendedName>
</protein>
<gene>
    <name evidence="11" type="ORF">FTX54_013715</name>
</gene>
<dbReference type="SUPFAM" id="SSF53597">
    <property type="entry name" value="Dihydrofolate reductase-like"/>
    <property type="match status" value="1"/>
</dbReference>
<comment type="pathway">
    <text evidence="1 8">Cofactor biosynthesis; tetrahydrofolate biosynthesis; 5,6,7,8-tetrahydrofolate from 7,8-dihydrofolate: step 1/1.</text>
</comment>
<dbReference type="PIRSF" id="PIRSF000194">
    <property type="entry name" value="DHFR"/>
    <property type="match status" value="1"/>
</dbReference>
<evidence type="ECO:0000313" key="11">
    <source>
        <dbReference type="EMBL" id="WWD79442.1"/>
    </source>
</evidence>
<dbReference type="OrthoDB" id="9804315at2"/>
<comment type="function">
    <text evidence="7 8">Key enzyme in folate metabolism. Catalyzes an essential reaction for de novo glycine and purine synthesis, and for DNA precursor synthesis.</text>
</comment>
<evidence type="ECO:0000256" key="9">
    <source>
        <dbReference type="RuleBase" id="RU004474"/>
    </source>
</evidence>
<dbReference type="EC" id="1.5.1.3" evidence="3 8"/>
<sequence length="167" mass="19013">MISMIAAMDRGRVIGKDGGMPWHLPNDLKFFKATTYGKTIVMGRKTFESIGKPLPGRRNIVLTSNPDFKAEGIEVYHDPDEIRALETEDEELVIMGGASLYEKFMKDATRIYLTKIEADFEGDTFFPELIETEWTLVSAETGTVDEKNVYPHVFQILERNIDSLEKM</sequence>
<evidence type="ECO:0000256" key="6">
    <source>
        <dbReference type="ARBA" id="ARBA00023002"/>
    </source>
</evidence>
<evidence type="ECO:0000256" key="5">
    <source>
        <dbReference type="ARBA" id="ARBA00022857"/>
    </source>
</evidence>
<dbReference type="GO" id="GO:0006730">
    <property type="term" value="P:one-carbon metabolic process"/>
    <property type="evidence" value="ECO:0007669"/>
    <property type="project" value="UniProtKB-KW"/>
</dbReference>
<dbReference type="PROSITE" id="PS00075">
    <property type="entry name" value="DHFR_1"/>
    <property type="match status" value="1"/>
</dbReference>
<accession>A0A5C7F2A3</accession>
<comment type="catalytic activity">
    <reaction evidence="8">
        <text>(6S)-5,6,7,8-tetrahydrofolate + NADP(+) = 7,8-dihydrofolate + NADPH + H(+)</text>
        <dbReference type="Rhea" id="RHEA:15009"/>
        <dbReference type="ChEBI" id="CHEBI:15378"/>
        <dbReference type="ChEBI" id="CHEBI:57451"/>
        <dbReference type="ChEBI" id="CHEBI:57453"/>
        <dbReference type="ChEBI" id="CHEBI:57783"/>
        <dbReference type="ChEBI" id="CHEBI:58349"/>
        <dbReference type="EC" id="1.5.1.3"/>
    </reaction>
</comment>
<evidence type="ECO:0000256" key="4">
    <source>
        <dbReference type="ARBA" id="ARBA00022563"/>
    </source>
</evidence>
<dbReference type="PANTHER" id="PTHR48069">
    <property type="entry name" value="DIHYDROFOLATE REDUCTASE"/>
    <property type="match status" value="1"/>
</dbReference>
<dbReference type="PROSITE" id="PS51330">
    <property type="entry name" value="DHFR_2"/>
    <property type="match status" value="1"/>
</dbReference>
<dbReference type="Pfam" id="PF00186">
    <property type="entry name" value="DHFR_1"/>
    <property type="match status" value="1"/>
</dbReference>
<dbReference type="GO" id="GO:0046655">
    <property type="term" value="P:folic acid metabolic process"/>
    <property type="evidence" value="ECO:0007669"/>
    <property type="project" value="TreeGrafter"/>
</dbReference>
<proteinExistence type="inferred from homology"/>
<keyword evidence="5 8" id="KW-0521">NADP</keyword>
<dbReference type="InterPro" id="IPR012259">
    <property type="entry name" value="DHFR"/>
</dbReference>
<name>A0A5C7F2A3_9BACI</name>
<dbReference type="KEGG" id="ahal:FTX54_013715"/>
<dbReference type="InterPro" id="IPR001796">
    <property type="entry name" value="DHFR_dom"/>
</dbReference>
<evidence type="ECO:0000256" key="1">
    <source>
        <dbReference type="ARBA" id="ARBA00004903"/>
    </source>
</evidence>
<feature type="domain" description="DHFR" evidence="10">
    <location>
        <begin position="1"/>
        <end position="159"/>
    </location>
</feature>
<reference evidence="11 12" key="1">
    <citation type="submission" date="2024-01" db="EMBL/GenBank/DDBJ databases">
        <title>Complete Genome Sequence of Alkalicoccus halolimnae BZ-SZ-XJ29T, a Moderately Halophilic Bacterium Isolated from a Salt Lake.</title>
        <authorList>
            <person name="Zhao B."/>
        </authorList>
    </citation>
    <scope>NUCLEOTIDE SEQUENCE [LARGE SCALE GENOMIC DNA]</scope>
    <source>
        <strain evidence="11 12">BZ-SZ-XJ29</strain>
    </source>
</reference>
<keyword evidence="6 8" id="KW-0560">Oxidoreductase</keyword>
<dbReference type="GO" id="GO:0004146">
    <property type="term" value="F:dihydrofolate reductase activity"/>
    <property type="evidence" value="ECO:0007669"/>
    <property type="project" value="UniProtKB-EC"/>
</dbReference>
<dbReference type="PANTHER" id="PTHR48069:SF3">
    <property type="entry name" value="DIHYDROFOLATE REDUCTASE"/>
    <property type="match status" value="1"/>
</dbReference>
<dbReference type="GO" id="GO:0046452">
    <property type="term" value="P:dihydrofolate metabolic process"/>
    <property type="evidence" value="ECO:0007669"/>
    <property type="project" value="TreeGrafter"/>
</dbReference>
<dbReference type="InterPro" id="IPR017925">
    <property type="entry name" value="DHFR_CS"/>
</dbReference>
<organism evidence="11 12">
    <name type="scientific">Alkalicoccus halolimnae</name>
    <dbReference type="NCBI Taxonomy" id="1667239"/>
    <lineage>
        <taxon>Bacteria</taxon>
        <taxon>Bacillati</taxon>
        <taxon>Bacillota</taxon>
        <taxon>Bacilli</taxon>
        <taxon>Bacillales</taxon>
        <taxon>Bacillaceae</taxon>
        <taxon>Alkalicoccus</taxon>
    </lineage>
</organism>
<comment type="similarity">
    <text evidence="2 8 9">Belongs to the dihydrofolate reductase family.</text>
</comment>
<dbReference type="GO" id="GO:0005829">
    <property type="term" value="C:cytosol"/>
    <property type="evidence" value="ECO:0007669"/>
    <property type="project" value="TreeGrafter"/>
</dbReference>